<dbReference type="SMART" id="SM01012">
    <property type="entry name" value="ANTAR"/>
    <property type="match status" value="1"/>
</dbReference>
<dbReference type="Pfam" id="PF03861">
    <property type="entry name" value="ANTAR"/>
    <property type="match status" value="1"/>
</dbReference>
<dbReference type="Proteomes" id="UP000276055">
    <property type="component" value="Unassembled WGS sequence"/>
</dbReference>
<evidence type="ECO:0000313" key="6">
    <source>
        <dbReference type="EMBL" id="RKR29981.1"/>
    </source>
</evidence>
<evidence type="ECO:0000313" key="7">
    <source>
        <dbReference type="Proteomes" id="UP000276055"/>
    </source>
</evidence>
<organism evidence="6 7">
    <name type="scientific">Arthrobacter oryzae</name>
    <dbReference type="NCBI Taxonomy" id="409290"/>
    <lineage>
        <taxon>Bacteria</taxon>
        <taxon>Bacillati</taxon>
        <taxon>Actinomycetota</taxon>
        <taxon>Actinomycetes</taxon>
        <taxon>Micrococcales</taxon>
        <taxon>Micrococcaceae</taxon>
        <taxon>Arthrobacter</taxon>
    </lineage>
</organism>
<dbReference type="InterPro" id="IPR011006">
    <property type="entry name" value="CheY-like_superfamily"/>
</dbReference>
<dbReference type="SUPFAM" id="SSF52172">
    <property type="entry name" value="CheY-like"/>
    <property type="match status" value="1"/>
</dbReference>
<dbReference type="InterPro" id="IPR003018">
    <property type="entry name" value="GAF"/>
</dbReference>
<gene>
    <name evidence="6" type="ORF">C8D78_0299</name>
</gene>
<dbReference type="InterPro" id="IPR029016">
    <property type="entry name" value="GAF-like_dom_sf"/>
</dbReference>
<dbReference type="SMART" id="SM00065">
    <property type="entry name" value="GAF"/>
    <property type="match status" value="1"/>
</dbReference>
<dbReference type="Pfam" id="PF13185">
    <property type="entry name" value="GAF_2"/>
    <property type="match status" value="1"/>
</dbReference>
<dbReference type="GO" id="GO:0016301">
    <property type="term" value="F:kinase activity"/>
    <property type="evidence" value="ECO:0007669"/>
    <property type="project" value="UniProtKB-KW"/>
</dbReference>
<proteinExistence type="predicted"/>
<reference evidence="6 7" key="1">
    <citation type="submission" date="2018-10" db="EMBL/GenBank/DDBJ databases">
        <title>Genomic Encyclopedia of Type Strains, Phase IV (KMG-IV): sequencing the most valuable type-strain genomes for metagenomic binning, comparative biology and taxonomic classification.</title>
        <authorList>
            <person name="Goeker M."/>
        </authorList>
    </citation>
    <scope>NUCLEOTIDE SEQUENCE [LARGE SCALE GENOMIC DNA]</scope>
    <source>
        <strain evidence="6 7">DSM 25586</strain>
    </source>
</reference>
<dbReference type="EMBL" id="RBIR01000001">
    <property type="protein sequence ID" value="RKR29981.1"/>
    <property type="molecule type" value="Genomic_DNA"/>
</dbReference>
<dbReference type="Gene3D" id="3.30.450.40">
    <property type="match status" value="1"/>
</dbReference>
<sequence>MNTDLPLADELTAVFARASRMLLSEETVAHALHLITDAAVAAVPGTTGAGVSLMNASGQRLTAASSGAIVARADSLQFELGEGPCLTAWASGHPVLVADASADHRWPTWSAAISSLGIGSVASSPLLTGSTAVGAVKVYGREPGHFTGHAVRLLGLFAEQAALFVIHAQAREAASALSNQLQDALFQRDTISVAKGLLMARDNTGADDAFRTLIAMSRRSGETLHETAAALVRFAASSGT</sequence>
<dbReference type="RefSeq" id="WP_120950103.1">
    <property type="nucleotide sequence ID" value="NZ_RBIR01000001.1"/>
</dbReference>
<keyword evidence="1" id="KW-0808">Transferase</keyword>
<comment type="caution">
    <text evidence="6">The sequence shown here is derived from an EMBL/GenBank/DDBJ whole genome shotgun (WGS) entry which is preliminary data.</text>
</comment>
<keyword evidence="4" id="KW-0804">Transcription</keyword>
<dbReference type="OrthoDB" id="3688893at2"/>
<dbReference type="PIRSF" id="PIRSF036625">
    <property type="entry name" value="GAF_ANTAR"/>
    <property type="match status" value="1"/>
</dbReference>
<keyword evidence="2" id="KW-0418">Kinase</keyword>
<accession>A0A495FMN0</accession>
<dbReference type="Gene3D" id="1.10.10.10">
    <property type="entry name" value="Winged helix-like DNA-binding domain superfamily/Winged helix DNA-binding domain"/>
    <property type="match status" value="1"/>
</dbReference>
<evidence type="ECO:0000256" key="4">
    <source>
        <dbReference type="ARBA" id="ARBA00023163"/>
    </source>
</evidence>
<feature type="domain" description="ANTAR" evidence="5">
    <location>
        <begin position="171"/>
        <end position="232"/>
    </location>
</feature>
<dbReference type="InterPro" id="IPR036388">
    <property type="entry name" value="WH-like_DNA-bd_sf"/>
</dbReference>
<evidence type="ECO:0000256" key="1">
    <source>
        <dbReference type="ARBA" id="ARBA00022679"/>
    </source>
</evidence>
<dbReference type="AlphaFoldDB" id="A0A495FMN0"/>
<evidence type="ECO:0000259" key="5">
    <source>
        <dbReference type="PROSITE" id="PS50921"/>
    </source>
</evidence>
<dbReference type="InterPro" id="IPR005561">
    <property type="entry name" value="ANTAR"/>
</dbReference>
<evidence type="ECO:0000256" key="2">
    <source>
        <dbReference type="ARBA" id="ARBA00022777"/>
    </source>
</evidence>
<dbReference type="PROSITE" id="PS50921">
    <property type="entry name" value="ANTAR"/>
    <property type="match status" value="1"/>
</dbReference>
<name>A0A495FMN0_9MICC</name>
<keyword evidence="3" id="KW-0805">Transcription regulation</keyword>
<protein>
    <submittedName>
        <fullName evidence="6">ANTAR domain-containing protein</fullName>
    </submittedName>
</protein>
<dbReference type="GO" id="GO:0003723">
    <property type="term" value="F:RNA binding"/>
    <property type="evidence" value="ECO:0007669"/>
    <property type="project" value="InterPro"/>
</dbReference>
<dbReference type="SUPFAM" id="SSF55781">
    <property type="entry name" value="GAF domain-like"/>
    <property type="match status" value="1"/>
</dbReference>
<dbReference type="InterPro" id="IPR012074">
    <property type="entry name" value="GAF_ANTAR"/>
</dbReference>
<evidence type="ECO:0000256" key="3">
    <source>
        <dbReference type="ARBA" id="ARBA00023015"/>
    </source>
</evidence>